<evidence type="ECO:0000256" key="6">
    <source>
        <dbReference type="ARBA" id="ARBA00022837"/>
    </source>
</evidence>
<dbReference type="SUPFAM" id="SSF53649">
    <property type="entry name" value="Alkaline phosphatase-like"/>
    <property type="match status" value="1"/>
</dbReference>
<dbReference type="Gene3D" id="3.30.1120.10">
    <property type="match status" value="1"/>
</dbReference>
<protein>
    <recommendedName>
        <fullName evidence="8">Sulfatase N-terminal domain-containing protein</fullName>
    </recommendedName>
</protein>
<reference evidence="9" key="3">
    <citation type="submission" date="2025-09" db="UniProtKB">
        <authorList>
            <consortium name="Ensembl"/>
        </authorList>
    </citation>
    <scope>IDENTIFICATION</scope>
</reference>
<feature type="domain" description="Sulfatase N-terminal" evidence="8">
    <location>
        <begin position="32"/>
        <end position="379"/>
    </location>
</feature>
<dbReference type="Gene3D" id="3.40.720.10">
    <property type="entry name" value="Alkaline Phosphatase, subunit A"/>
    <property type="match status" value="1"/>
</dbReference>
<dbReference type="InParanoid" id="F6UAS2"/>
<dbReference type="AlphaFoldDB" id="F6UAS2"/>
<dbReference type="GO" id="GO:0046872">
    <property type="term" value="F:metal ion binding"/>
    <property type="evidence" value="ECO:0007669"/>
    <property type="project" value="UniProtKB-KW"/>
</dbReference>
<proteinExistence type="inferred from homology"/>
<dbReference type="PANTHER" id="PTHR42693">
    <property type="entry name" value="ARYLSULFATASE FAMILY MEMBER"/>
    <property type="match status" value="1"/>
</dbReference>
<dbReference type="PANTHER" id="PTHR42693:SF42">
    <property type="entry name" value="ARYLSULFATASE G"/>
    <property type="match status" value="1"/>
</dbReference>
<dbReference type="GO" id="GO:0004065">
    <property type="term" value="F:arylsulfatase activity"/>
    <property type="evidence" value="ECO:0000318"/>
    <property type="project" value="GO_Central"/>
</dbReference>
<dbReference type="InterPro" id="IPR017850">
    <property type="entry name" value="Alkaline_phosphatase_core_sf"/>
</dbReference>
<keyword evidence="5" id="KW-0378">Hydrolase</keyword>
<keyword evidence="4 7" id="KW-0732">Signal</keyword>
<dbReference type="PROSITE" id="PS00523">
    <property type="entry name" value="SULFATASE_1"/>
    <property type="match status" value="1"/>
</dbReference>
<dbReference type="HOGENOM" id="CLU_006332_10_4_1"/>
<keyword evidence="3" id="KW-0479">Metal-binding</keyword>
<feature type="signal peptide" evidence="7">
    <location>
        <begin position="1"/>
        <end position="20"/>
    </location>
</feature>
<dbReference type="STRING" id="7719.ENSCINP00000021407"/>
<dbReference type="PROSITE" id="PS00149">
    <property type="entry name" value="SULFATASE_2"/>
    <property type="match status" value="1"/>
</dbReference>
<dbReference type="Pfam" id="PF00884">
    <property type="entry name" value="Sulfatase"/>
    <property type="match status" value="1"/>
</dbReference>
<dbReference type="GeneTree" id="ENSGT00940000159093"/>
<evidence type="ECO:0000313" key="10">
    <source>
        <dbReference type="Proteomes" id="UP000008144"/>
    </source>
</evidence>
<dbReference type="Proteomes" id="UP000008144">
    <property type="component" value="Unassembled WGS sequence"/>
</dbReference>
<evidence type="ECO:0000256" key="3">
    <source>
        <dbReference type="ARBA" id="ARBA00022723"/>
    </source>
</evidence>
<dbReference type="InterPro" id="IPR024607">
    <property type="entry name" value="Sulfatase_CS"/>
</dbReference>
<evidence type="ECO:0000256" key="5">
    <source>
        <dbReference type="ARBA" id="ARBA00022801"/>
    </source>
</evidence>
<evidence type="ECO:0000313" key="9">
    <source>
        <dbReference type="Ensembl" id="ENSCINP00000021407.3"/>
    </source>
</evidence>
<dbReference type="InterPro" id="IPR050738">
    <property type="entry name" value="Sulfatase"/>
</dbReference>
<evidence type="ECO:0000256" key="4">
    <source>
        <dbReference type="ARBA" id="ARBA00022729"/>
    </source>
</evidence>
<name>F6UAS2_CIOIN</name>
<evidence type="ECO:0000256" key="2">
    <source>
        <dbReference type="ARBA" id="ARBA00008779"/>
    </source>
</evidence>
<dbReference type="Ensembl" id="ENSCINT00000021407.3">
    <property type="protein sequence ID" value="ENSCINP00000021407.3"/>
    <property type="gene ID" value="ENSCING00000010849.3"/>
</dbReference>
<evidence type="ECO:0000256" key="1">
    <source>
        <dbReference type="ARBA" id="ARBA00001913"/>
    </source>
</evidence>
<reference evidence="10" key="1">
    <citation type="journal article" date="2002" name="Science">
        <title>The draft genome of Ciona intestinalis: insights into chordate and vertebrate origins.</title>
        <authorList>
            <person name="Dehal P."/>
            <person name="Satou Y."/>
            <person name="Campbell R.K."/>
            <person name="Chapman J."/>
            <person name="Degnan B."/>
            <person name="De Tomaso A."/>
            <person name="Davidson B."/>
            <person name="Di Gregorio A."/>
            <person name="Gelpke M."/>
            <person name="Goodstein D.M."/>
            <person name="Harafuji N."/>
            <person name="Hastings K.E."/>
            <person name="Ho I."/>
            <person name="Hotta K."/>
            <person name="Huang W."/>
            <person name="Kawashima T."/>
            <person name="Lemaire P."/>
            <person name="Martinez D."/>
            <person name="Meinertzhagen I.A."/>
            <person name="Necula S."/>
            <person name="Nonaka M."/>
            <person name="Putnam N."/>
            <person name="Rash S."/>
            <person name="Saiga H."/>
            <person name="Satake M."/>
            <person name="Terry A."/>
            <person name="Yamada L."/>
            <person name="Wang H.G."/>
            <person name="Awazu S."/>
            <person name="Azumi K."/>
            <person name="Boore J."/>
            <person name="Branno M."/>
            <person name="Chin-Bow S."/>
            <person name="DeSantis R."/>
            <person name="Doyle S."/>
            <person name="Francino P."/>
            <person name="Keys D.N."/>
            <person name="Haga S."/>
            <person name="Hayashi H."/>
            <person name="Hino K."/>
            <person name="Imai K.S."/>
            <person name="Inaba K."/>
            <person name="Kano S."/>
            <person name="Kobayashi K."/>
            <person name="Kobayashi M."/>
            <person name="Lee B.I."/>
            <person name="Makabe K.W."/>
            <person name="Manohar C."/>
            <person name="Matassi G."/>
            <person name="Medina M."/>
            <person name="Mochizuki Y."/>
            <person name="Mount S."/>
            <person name="Morishita T."/>
            <person name="Miura S."/>
            <person name="Nakayama A."/>
            <person name="Nishizaka S."/>
            <person name="Nomoto H."/>
            <person name="Ohta F."/>
            <person name="Oishi K."/>
            <person name="Rigoutsos I."/>
            <person name="Sano M."/>
            <person name="Sasaki A."/>
            <person name="Sasakura Y."/>
            <person name="Shoguchi E."/>
            <person name="Shin-i T."/>
            <person name="Spagnuolo A."/>
            <person name="Stainier D."/>
            <person name="Suzuki M.M."/>
            <person name="Tassy O."/>
            <person name="Takatori N."/>
            <person name="Tokuoka M."/>
            <person name="Yagi K."/>
            <person name="Yoshizaki F."/>
            <person name="Wada S."/>
            <person name="Zhang C."/>
            <person name="Hyatt P.D."/>
            <person name="Larimer F."/>
            <person name="Detter C."/>
            <person name="Doggett N."/>
            <person name="Glavina T."/>
            <person name="Hawkins T."/>
            <person name="Richardson P."/>
            <person name="Lucas S."/>
            <person name="Kohara Y."/>
            <person name="Levine M."/>
            <person name="Satoh N."/>
            <person name="Rokhsar D.S."/>
        </authorList>
    </citation>
    <scope>NUCLEOTIDE SEQUENCE [LARGE SCALE GENOMIC DNA]</scope>
</reference>
<comment type="cofactor">
    <cofactor evidence="1">
        <name>Ca(2+)</name>
        <dbReference type="ChEBI" id="CHEBI:29108"/>
    </cofactor>
</comment>
<keyword evidence="6" id="KW-0106">Calcium</keyword>
<evidence type="ECO:0000256" key="7">
    <source>
        <dbReference type="SAM" id="SignalP"/>
    </source>
</evidence>
<feature type="chain" id="PRO_5003347727" description="Sulfatase N-terminal domain-containing protein" evidence="7">
    <location>
        <begin position="21"/>
        <end position="527"/>
    </location>
</feature>
<organism evidence="9 10">
    <name type="scientific">Ciona intestinalis</name>
    <name type="common">Transparent sea squirt</name>
    <name type="synonym">Ascidia intestinalis</name>
    <dbReference type="NCBI Taxonomy" id="7719"/>
    <lineage>
        <taxon>Eukaryota</taxon>
        <taxon>Metazoa</taxon>
        <taxon>Chordata</taxon>
        <taxon>Tunicata</taxon>
        <taxon>Ascidiacea</taxon>
        <taxon>Phlebobranchia</taxon>
        <taxon>Cionidae</taxon>
        <taxon>Ciona</taxon>
    </lineage>
</organism>
<accession>F6UAS2</accession>
<reference evidence="9" key="2">
    <citation type="submission" date="2025-08" db="UniProtKB">
        <authorList>
            <consortium name="Ensembl"/>
        </authorList>
    </citation>
    <scope>IDENTIFICATION</scope>
</reference>
<dbReference type="OMA" id="HVACRCQ"/>
<comment type="similarity">
    <text evidence="2">Belongs to the sulfatase family.</text>
</comment>
<dbReference type="Pfam" id="PF14707">
    <property type="entry name" value="Sulfatase_C"/>
    <property type="match status" value="1"/>
</dbReference>
<dbReference type="InterPro" id="IPR000917">
    <property type="entry name" value="Sulfatase_N"/>
</dbReference>
<dbReference type="CDD" id="cd16161">
    <property type="entry name" value="ARSG"/>
    <property type="match status" value="1"/>
</dbReference>
<sequence>MRSFVTSLVYLLFVVPCVLAAQKFQKVKAAKPNFLLFFIDDIGWGDLGANWEPNKDVTPNLNKLSESGIRFTDFHAGASVCGPSRAALLTGRLGLRNGVNHNFNPRSVGGLPLNETTLPEVLKGNGYNTGMIGKWHLGITKAYHPCSRGFNYYYGLPYSNDMCVDCDAYNHPQCKKCPKQSGITNDQAIECGNYDTALPLYENYDIIEQPANLVELGDRYVEKATLFIQQAKNKTQPFFLYVATAHTHVPLAYAKRFHNSTSHDTRYSDTLHELDDMIGRIMTSLKDNGLYDNTITWFTGDNGPWSVKCQYGGSPGPFLGTWQYNKFGGGSTAKATTWEAGHREPTFVVWPGVIKPNTISNALTSALDIFPTMLSLAGVGLPPYKEYDGKDIRGLLTGEYKDGHRVLFHPNSGSIEPGKIEALRYGPYKLYWSTGGIQPSCHYKFAPLLFHNPPMVFDLSKDSAESFPLTTESYPNLNEIISEATKLREDLLDNIKKDNTSVADYTKSSSVLPCCDPTQYYCRCNHI</sequence>
<keyword evidence="10" id="KW-1185">Reference proteome</keyword>
<evidence type="ECO:0000259" key="8">
    <source>
        <dbReference type="Pfam" id="PF00884"/>
    </source>
</evidence>